<feature type="region of interest" description="Disordered" evidence="1">
    <location>
        <begin position="119"/>
        <end position="138"/>
    </location>
</feature>
<evidence type="ECO:0000313" key="2">
    <source>
        <dbReference type="EMBL" id="GEU41601.1"/>
    </source>
</evidence>
<accession>A0A6L2JWV4</accession>
<protein>
    <submittedName>
        <fullName evidence="2">Uncharacterized protein</fullName>
    </submittedName>
</protein>
<feature type="region of interest" description="Disordered" evidence="1">
    <location>
        <begin position="160"/>
        <end position="199"/>
    </location>
</feature>
<sequence length="199" mass="21831">MELKHHVPVYVSKPVEDPEEDPIDYVADADDDKDDEEESFKDDDDEEEEHLASPAVDLVLSAKVTKSFETNESAATTPPPPTYRTNSRMSIRSQEPIPFPSEAEVDRLLALPTLPPSPLSSPLPQIPSPPLPIPSSPITSPTYLEAPLGYKAFGIRLRATSPLPSPTSLPTHHPLPLPTPSTSRRANILEANIPPRKRL</sequence>
<reference evidence="2" key="1">
    <citation type="journal article" date="2019" name="Sci. Rep.">
        <title>Draft genome of Tanacetum cinerariifolium, the natural source of mosquito coil.</title>
        <authorList>
            <person name="Yamashiro T."/>
            <person name="Shiraishi A."/>
            <person name="Satake H."/>
            <person name="Nakayama K."/>
        </authorList>
    </citation>
    <scope>NUCLEOTIDE SEQUENCE</scope>
</reference>
<proteinExistence type="predicted"/>
<comment type="caution">
    <text evidence="2">The sequence shown here is derived from an EMBL/GenBank/DDBJ whole genome shotgun (WGS) entry which is preliminary data.</text>
</comment>
<dbReference type="EMBL" id="BKCJ010001459">
    <property type="protein sequence ID" value="GEU41601.1"/>
    <property type="molecule type" value="Genomic_DNA"/>
</dbReference>
<gene>
    <name evidence="2" type="ORF">Tci_013579</name>
</gene>
<name>A0A6L2JWV4_TANCI</name>
<organism evidence="2">
    <name type="scientific">Tanacetum cinerariifolium</name>
    <name type="common">Dalmatian daisy</name>
    <name type="synonym">Chrysanthemum cinerariifolium</name>
    <dbReference type="NCBI Taxonomy" id="118510"/>
    <lineage>
        <taxon>Eukaryota</taxon>
        <taxon>Viridiplantae</taxon>
        <taxon>Streptophyta</taxon>
        <taxon>Embryophyta</taxon>
        <taxon>Tracheophyta</taxon>
        <taxon>Spermatophyta</taxon>
        <taxon>Magnoliopsida</taxon>
        <taxon>eudicotyledons</taxon>
        <taxon>Gunneridae</taxon>
        <taxon>Pentapetalae</taxon>
        <taxon>asterids</taxon>
        <taxon>campanulids</taxon>
        <taxon>Asterales</taxon>
        <taxon>Asteraceae</taxon>
        <taxon>Asteroideae</taxon>
        <taxon>Anthemideae</taxon>
        <taxon>Anthemidinae</taxon>
        <taxon>Tanacetum</taxon>
    </lineage>
</organism>
<feature type="compositionally biased region" description="Pro residues" evidence="1">
    <location>
        <begin position="119"/>
        <end position="135"/>
    </location>
</feature>
<feature type="region of interest" description="Disordered" evidence="1">
    <location>
        <begin position="1"/>
        <end position="91"/>
    </location>
</feature>
<evidence type="ECO:0000256" key="1">
    <source>
        <dbReference type="SAM" id="MobiDB-lite"/>
    </source>
</evidence>
<dbReference type="AlphaFoldDB" id="A0A6L2JWV4"/>
<feature type="compositionally biased region" description="Pro residues" evidence="1">
    <location>
        <begin position="163"/>
        <end position="179"/>
    </location>
</feature>
<feature type="compositionally biased region" description="Acidic residues" evidence="1">
    <location>
        <begin position="17"/>
        <end position="49"/>
    </location>
</feature>